<evidence type="ECO:0000256" key="5">
    <source>
        <dbReference type="ARBA" id="ARBA00022723"/>
    </source>
</evidence>
<keyword evidence="7 11" id="KW-0862">Zinc</keyword>
<evidence type="ECO:0000256" key="10">
    <source>
        <dbReference type="ARBA" id="ARBA00023136"/>
    </source>
</evidence>
<keyword evidence="4 12" id="KW-0812">Transmembrane</keyword>
<evidence type="ECO:0000256" key="1">
    <source>
        <dbReference type="ARBA" id="ARBA00004651"/>
    </source>
</evidence>
<sequence length="274" mass="28450">MRTALLLSGISALLLLVGALFDAVWLALAAAALLVAYALGAADRIALRAMRARPVSQAEHPRLYAIVRELATTSRKPMPRLYVSATAAPNAFAVGRGPRSAAVCCTTGLLELLDDRELRAVLAHEVAHVHRRDTLVASVAGALAGIIAVVGGAAALVGGDDDDDGLWGALAVAVLGPVAALVVRLAISRSREFRADADAVRLTGDADALVAALRKLDAGTRAAPLAPAPALVAQAHLMVVNPFPADSALARRFATHPPIDERVSRLRPRPAPRS</sequence>
<dbReference type="Gene3D" id="3.30.2010.10">
    <property type="entry name" value="Metalloproteases ('zincins'), catalytic domain"/>
    <property type="match status" value="1"/>
</dbReference>
<dbReference type="GO" id="GO:0004222">
    <property type="term" value="F:metalloendopeptidase activity"/>
    <property type="evidence" value="ECO:0007669"/>
    <property type="project" value="InterPro"/>
</dbReference>
<keyword evidence="8 12" id="KW-1133">Transmembrane helix</keyword>
<evidence type="ECO:0000256" key="9">
    <source>
        <dbReference type="ARBA" id="ARBA00023049"/>
    </source>
</evidence>
<dbReference type="EMBL" id="BMRB01000001">
    <property type="protein sequence ID" value="GGS22771.1"/>
    <property type="molecule type" value="Genomic_DNA"/>
</dbReference>
<keyword evidence="2" id="KW-1003">Cell membrane</keyword>
<comment type="subcellular location">
    <subcellularLocation>
        <location evidence="1">Cell membrane</location>
        <topology evidence="1">Multi-pass membrane protein</topology>
    </subcellularLocation>
</comment>
<keyword evidence="9 11" id="KW-0482">Metalloprotease</keyword>
<reference evidence="14" key="2">
    <citation type="submission" date="2020-09" db="EMBL/GenBank/DDBJ databases">
        <authorList>
            <person name="Sun Q."/>
            <person name="Ohkuma M."/>
        </authorList>
    </citation>
    <scope>NUCLEOTIDE SEQUENCE</scope>
    <source>
        <strain evidence="14">JCM 3276</strain>
    </source>
</reference>
<name>A0A918G7K8_9PSEU</name>
<dbReference type="RefSeq" id="WP_189209442.1">
    <property type="nucleotide sequence ID" value="NZ_BMRB01000001.1"/>
</dbReference>
<dbReference type="GO" id="GO:0005886">
    <property type="term" value="C:plasma membrane"/>
    <property type="evidence" value="ECO:0007669"/>
    <property type="project" value="UniProtKB-SubCell"/>
</dbReference>
<keyword evidence="6 11" id="KW-0378">Hydrolase</keyword>
<proteinExistence type="inferred from homology"/>
<dbReference type="Pfam" id="PF01435">
    <property type="entry name" value="Peptidase_M48"/>
    <property type="match status" value="1"/>
</dbReference>
<dbReference type="InterPro" id="IPR050083">
    <property type="entry name" value="HtpX_protease"/>
</dbReference>
<keyword evidence="15" id="KW-1185">Reference proteome</keyword>
<evidence type="ECO:0000256" key="12">
    <source>
        <dbReference type="SAM" id="Phobius"/>
    </source>
</evidence>
<dbReference type="PANTHER" id="PTHR43221">
    <property type="entry name" value="PROTEASE HTPX"/>
    <property type="match status" value="1"/>
</dbReference>
<evidence type="ECO:0000313" key="14">
    <source>
        <dbReference type="EMBL" id="GGS22771.1"/>
    </source>
</evidence>
<comment type="cofactor">
    <cofactor evidence="11">
        <name>Zn(2+)</name>
        <dbReference type="ChEBI" id="CHEBI:29105"/>
    </cofactor>
    <text evidence="11">Binds 1 zinc ion per subunit.</text>
</comment>
<reference evidence="14" key="1">
    <citation type="journal article" date="2014" name="Int. J. Syst. Evol. Microbiol.">
        <title>Complete genome sequence of Corynebacterium casei LMG S-19264T (=DSM 44701T), isolated from a smear-ripened cheese.</title>
        <authorList>
            <consortium name="US DOE Joint Genome Institute (JGI-PGF)"/>
            <person name="Walter F."/>
            <person name="Albersmeier A."/>
            <person name="Kalinowski J."/>
            <person name="Ruckert C."/>
        </authorList>
    </citation>
    <scope>NUCLEOTIDE SEQUENCE</scope>
    <source>
        <strain evidence="14">JCM 3276</strain>
    </source>
</reference>
<evidence type="ECO:0000256" key="2">
    <source>
        <dbReference type="ARBA" id="ARBA00022475"/>
    </source>
</evidence>
<dbReference type="GO" id="GO:0006508">
    <property type="term" value="P:proteolysis"/>
    <property type="evidence" value="ECO:0007669"/>
    <property type="project" value="UniProtKB-KW"/>
</dbReference>
<evidence type="ECO:0000256" key="8">
    <source>
        <dbReference type="ARBA" id="ARBA00022989"/>
    </source>
</evidence>
<feature type="transmembrane region" description="Helical" evidence="12">
    <location>
        <begin position="29"/>
        <end position="47"/>
    </location>
</feature>
<evidence type="ECO:0000259" key="13">
    <source>
        <dbReference type="Pfam" id="PF01435"/>
    </source>
</evidence>
<evidence type="ECO:0000313" key="15">
    <source>
        <dbReference type="Proteomes" id="UP000660680"/>
    </source>
</evidence>
<keyword evidence="5" id="KW-0479">Metal-binding</keyword>
<dbReference type="PANTHER" id="PTHR43221:SF1">
    <property type="entry name" value="PROTEASE HTPX"/>
    <property type="match status" value="1"/>
</dbReference>
<feature type="domain" description="Peptidase M48" evidence="13">
    <location>
        <begin position="59"/>
        <end position="267"/>
    </location>
</feature>
<feature type="transmembrane region" description="Helical" evidence="12">
    <location>
        <begin position="135"/>
        <end position="159"/>
    </location>
</feature>
<keyword evidence="10 12" id="KW-0472">Membrane</keyword>
<evidence type="ECO:0000256" key="6">
    <source>
        <dbReference type="ARBA" id="ARBA00022801"/>
    </source>
</evidence>
<evidence type="ECO:0000256" key="3">
    <source>
        <dbReference type="ARBA" id="ARBA00022670"/>
    </source>
</evidence>
<evidence type="ECO:0000256" key="7">
    <source>
        <dbReference type="ARBA" id="ARBA00022833"/>
    </source>
</evidence>
<comment type="caution">
    <text evidence="14">The sequence shown here is derived from an EMBL/GenBank/DDBJ whole genome shotgun (WGS) entry which is preliminary data.</text>
</comment>
<keyword evidence="3 11" id="KW-0645">Protease</keyword>
<evidence type="ECO:0000256" key="11">
    <source>
        <dbReference type="RuleBase" id="RU003983"/>
    </source>
</evidence>
<feature type="transmembrane region" description="Helical" evidence="12">
    <location>
        <begin position="165"/>
        <end position="187"/>
    </location>
</feature>
<dbReference type="Proteomes" id="UP000660680">
    <property type="component" value="Unassembled WGS sequence"/>
</dbReference>
<organism evidence="14 15">
    <name type="scientific">Actinokineospora fastidiosa</name>
    <dbReference type="NCBI Taxonomy" id="1816"/>
    <lineage>
        <taxon>Bacteria</taxon>
        <taxon>Bacillati</taxon>
        <taxon>Actinomycetota</taxon>
        <taxon>Actinomycetes</taxon>
        <taxon>Pseudonocardiales</taxon>
        <taxon>Pseudonocardiaceae</taxon>
        <taxon>Actinokineospora</taxon>
    </lineage>
</organism>
<comment type="similarity">
    <text evidence="11">Belongs to the peptidase M48 family.</text>
</comment>
<accession>A0A918G7K8</accession>
<gene>
    <name evidence="14" type="primary">htpX2</name>
    <name evidence="14" type="ORF">GCM10010171_14510</name>
</gene>
<dbReference type="InterPro" id="IPR001915">
    <property type="entry name" value="Peptidase_M48"/>
</dbReference>
<dbReference type="GO" id="GO:0046872">
    <property type="term" value="F:metal ion binding"/>
    <property type="evidence" value="ECO:0007669"/>
    <property type="project" value="UniProtKB-KW"/>
</dbReference>
<protein>
    <submittedName>
        <fullName evidence="14">Protease HtpX</fullName>
    </submittedName>
</protein>
<evidence type="ECO:0000256" key="4">
    <source>
        <dbReference type="ARBA" id="ARBA00022692"/>
    </source>
</evidence>
<dbReference type="AlphaFoldDB" id="A0A918G7K8"/>